<gene>
    <name evidence="1" type="ORF">BN983_03569</name>
</gene>
<dbReference type="AlphaFoldDB" id="A0A024P8L8"/>
<proteinExistence type="predicted"/>
<dbReference type="GO" id="GO:0006974">
    <property type="term" value="P:DNA damage response"/>
    <property type="evidence" value="ECO:0007669"/>
    <property type="project" value="TreeGrafter"/>
</dbReference>
<reference evidence="1 2" key="2">
    <citation type="submission" date="2014-05" db="EMBL/GenBank/DDBJ databases">
        <title>Draft genome sequence of Halobacillus karajensis HK-03.</title>
        <authorList>
            <person name="Khelaifia S."/>
            <person name="Croce O."/>
            <person name="Lagier J.C."/>
            <person name="Raoult D."/>
        </authorList>
    </citation>
    <scope>NUCLEOTIDE SEQUENCE [LARGE SCALE GENOMIC DNA]</scope>
    <source>
        <strain evidence="1 2">HD-03</strain>
    </source>
</reference>
<dbReference type="PANTHER" id="PTHR34387">
    <property type="entry name" value="SLR1258 PROTEIN"/>
    <property type="match status" value="1"/>
</dbReference>
<dbReference type="Gene3D" id="3.30.70.2970">
    <property type="entry name" value="Protein of unknown function (DUF541), domain 2"/>
    <property type="match status" value="1"/>
</dbReference>
<reference evidence="2" key="1">
    <citation type="submission" date="2014-03" db="EMBL/GenBank/DDBJ databases">
        <authorList>
            <person name="Urmite Genomes U."/>
        </authorList>
    </citation>
    <scope>NUCLEOTIDE SEQUENCE [LARGE SCALE GENOMIC DNA]</scope>
    <source>
        <strain evidence="2">HD-03</strain>
    </source>
</reference>
<organism evidence="1 2">
    <name type="scientific">Halobacillus karajensis</name>
    <dbReference type="NCBI Taxonomy" id="195088"/>
    <lineage>
        <taxon>Bacteria</taxon>
        <taxon>Bacillati</taxon>
        <taxon>Bacillota</taxon>
        <taxon>Bacilli</taxon>
        <taxon>Bacillales</taxon>
        <taxon>Bacillaceae</taxon>
        <taxon>Halobacillus</taxon>
    </lineage>
</organism>
<name>A0A024P8L8_9BACI</name>
<protein>
    <submittedName>
        <fullName evidence="1">26 kDa periplasmic immunogenic protein</fullName>
    </submittedName>
</protein>
<comment type="caution">
    <text evidence="1">The sequence shown here is derived from an EMBL/GenBank/DDBJ whole genome shotgun (WGS) entry which is preliminary data.</text>
</comment>
<dbReference type="Pfam" id="PF04402">
    <property type="entry name" value="SIMPL"/>
    <property type="match status" value="1"/>
</dbReference>
<evidence type="ECO:0000313" key="2">
    <source>
        <dbReference type="Proteomes" id="UP000028868"/>
    </source>
</evidence>
<dbReference type="InterPro" id="IPR007497">
    <property type="entry name" value="SIMPL/DUF541"/>
</dbReference>
<dbReference type="InterPro" id="IPR052022">
    <property type="entry name" value="26kDa_periplasmic_antigen"/>
</dbReference>
<dbReference type="RefSeq" id="WP_035510624.1">
    <property type="nucleotide sequence ID" value="NZ_CCDH010000002.1"/>
</dbReference>
<evidence type="ECO:0000313" key="1">
    <source>
        <dbReference type="EMBL" id="CDQ25255.1"/>
    </source>
</evidence>
<dbReference type="EMBL" id="CCDI010000004">
    <property type="protein sequence ID" value="CDQ25255.1"/>
    <property type="molecule type" value="Genomic_DNA"/>
</dbReference>
<dbReference type="PANTHER" id="PTHR34387:SF1">
    <property type="entry name" value="PERIPLASMIC IMMUNOGENIC PROTEIN"/>
    <property type="match status" value="1"/>
</dbReference>
<sequence>MYYQPVRQAREGESRLLKVNGTGKVHVRPDVVNVNIGAVTQDMNLEKAQQENAQIMEQVRTQLMAAGVPEDHIQTADYFIFPEYDYVDGQQVFRGYQVTHTFNVTIEDVSQTGYIIDTAVANGANRISNFEFTVKDPYQNYQDALKVALRNAGANAQTIASTLGLNLDPTPVKIKEIDSSPAVPMQSYQKSEGLVATATPIEPGTLETVARVEAHFQYFS</sequence>
<dbReference type="Proteomes" id="UP000028868">
    <property type="component" value="Unassembled WGS sequence"/>
</dbReference>
<dbReference type="Gene3D" id="3.30.110.170">
    <property type="entry name" value="Protein of unknown function (DUF541), domain 1"/>
    <property type="match status" value="1"/>
</dbReference>
<accession>A0A024P8L8</accession>
<keyword evidence="2" id="KW-1185">Reference proteome</keyword>